<gene>
    <name evidence="2" type="ordered locus">Halsa_0293</name>
</gene>
<dbReference type="PANTHER" id="PTHR37507:SF2">
    <property type="entry name" value="SPORULATION PROTEIN YDCC"/>
    <property type="match status" value="1"/>
</dbReference>
<dbReference type="InterPro" id="IPR052944">
    <property type="entry name" value="Sporulation_related"/>
</dbReference>
<evidence type="ECO:0000259" key="1">
    <source>
        <dbReference type="Pfam" id="PF17131"/>
    </source>
</evidence>
<dbReference type="CDD" id="cd16329">
    <property type="entry name" value="LolA_like"/>
    <property type="match status" value="1"/>
</dbReference>
<evidence type="ECO:0000313" key="2">
    <source>
        <dbReference type="EMBL" id="ADQ13770.1"/>
    </source>
</evidence>
<proteinExistence type="predicted"/>
<dbReference type="KEGG" id="has:Halsa_0293"/>
<dbReference type="Gene3D" id="2.50.20.10">
    <property type="entry name" value="Lipoprotein localisation LolA/LolB/LppX"/>
    <property type="match status" value="1"/>
</dbReference>
<feature type="domain" description="Uncharacterized protein TP-0789" evidence="1">
    <location>
        <begin position="77"/>
        <end position="250"/>
    </location>
</feature>
<dbReference type="InterPro" id="IPR033399">
    <property type="entry name" value="TP_0789-like"/>
</dbReference>
<dbReference type="Pfam" id="PF17131">
    <property type="entry name" value="LolA_like"/>
    <property type="match status" value="1"/>
</dbReference>
<reference evidence="2 3" key="1">
    <citation type="submission" date="2010-11" db="EMBL/GenBank/DDBJ databases">
        <title>Complete sequence of Halanaerobium sp. sapolanicus.</title>
        <authorList>
            <consortium name="US DOE Joint Genome Institute"/>
            <person name="Lucas S."/>
            <person name="Copeland A."/>
            <person name="Lapidus A."/>
            <person name="Cheng J.-F."/>
            <person name="Bruce D."/>
            <person name="Goodwin L."/>
            <person name="Pitluck S."/>
            <person name="Davenport K."/>
            <person name="Detter J.C."/>
            <person name="Han C."/>
            <person name="Tapia R."/>
            <person name="Land M."/>
            <person name="Hauser L."/>
            <person name="Jeffries C."/>
            <person name="Kyrpides N."/>
            <person name="Ivanova N."/>
            <person name="Mikhailova N."/>
            <person name="Begemann M.B."/>
            <person name="Mormile M.R."/>
            <person name="Wall J.D."/>
            <person name="Elias D.A."/>
            <person name="Woyke T."/>
        </authorList>
    </citation>
    <scope>NUCLEOTIDE SEQUENCE [LARGE SCALE GENOMIC DNA]</scope>
    <source>
        <strain evidence="3">sapolanicus</strain>
    </source>
</reference>
<dbReference type="PANTHER" id="PTHR37507">
    <property type="entry name" value="SPORULATION PROTEIN YDCC"/>
    <property type="match status" value="1"/>
</dbReference>
<dbReference type="eggNOG" id="COG2834">
    <property type="taxonomic scope" value="Bacteria"/>
</dbReference>
<name>E4RNU2_HALHG</name>
<reference evidence="2 3" key="2">
    <citation type="journal article" date="2011" name="J. Bacteriol.">
        <title>Complete Genome Sequence of the Haloalkaliphilic, Hydrogen Producing Halanaerobium hydrogenoformans.</title>
        <authorList>
            <person name="Brown S.D."/>
            <person name="Begemann M.B."/>
            <person name="Mormile M.R."/>
            <person name="Wall J.D."/>
            <person name="Han C.S."/>
            <person name="Goodwin L.A."/>
            <person name="Pitluck S."/>
            <person name="Land M.L."/>
            <person name="Hauser L.J."/>
            <person name="Elias D.A."/>
        </authorList>
    </citation>
    <scope>NUCLEOTIDE SEQUENCE [LARGE SCALE GENOMIC DNA]</scope>
    <source>
        <strain evidence="3">sapolanicus</strain>
    </source>
</reference>
<dbReference type="STRING" id="656519.Halsa_0293"/>
<dbReference type="RefSeq" id="WP_013404876.1">
    <property type="nucleotide sequence ID" value="NC_014654.1"/>
</dbReference>
<dbReference type="HOGENOM" id="CLU_074356_2_0_9"/>
<accession>E4RNU2</accession>
<organism evidence="2 3">
    <name type="scientific">Halanaerobium hydrogeniformans</name>
    <name type="common">Halanaerobium sp. (strain sapolanicus)</name>
    <dbReference type="NCBI Taxonomy" id="656519"/>
    <lineage>
        <taxon>Bacteria</taxon>
        <taxon>Bacillati</taxon>
        <taxon>Bacillota</taxon>
        <taxon>Clostridia</taxon>
        <taxon>Halanaerobiales</taxon>
        <taxon>Halanaerobiaceae</taxon>
        <taxon>Halanaerobium</taxon>
    </lineage>
</organism>
<sequence length="255" mass="30249">MIKKLNLYLFISLILFLPLLFSFSFNVAAEELSAEQIMQRVDENEYIESGRMEAEMIIEDRGREIVKEMFSFIEGHNNLTEFTNPRDRGTRYLKLDDDLWMYFPDAEDLVRISGHMMREGMMGSDFSYEDALESQRLSELYNFELEGIEEINSREAYIISGLAREDKDVSYYERKIWVDKERFVILRDEYYSTGGRMIKELDVKELKEFESGRWFPVIAVMNDKLKEESQTTLKVLELEFDYDIPEGKISLEELQ</sequence>
<dbReference type="Proteomes" id="UP000007434">
    <property type="component" value="Chromosome"/>
</dbReference>
<keyword evidence="3" id="KW-1185">Reference proteome</keyword>
<protein>
    <submittedName>
        <fullName evidence="2">Sigma E regulatory protein, MucB/RseB</fullName>
    </submittedName>
</protein>
<evidence type="ECO:0000313" key="3">
    <source>
        <dbReference type="Proteomes" id="UP000007434"/>
    </source>
</evidence>
<dbReference type="AlphaFoldDB" id="E4RNU2"/>
<dbReference type="EMBL" id="CP002304">
    <property type="protein sequence ID" value="ADQ13770.1"/>
    <property type="molecule type" value="Genomic_DNA"/>
</dbReference>